<reference evidence="13" key="1">
    <citation type="thesis" date="2020" institute="ProQuest LLC" country="789 East Eisenhower Parkway, Ann Arbor, MI, USA">
        <title>Comparative Genomics and Chromosome Evolution.</title>
        <authorList>
            <person name="Mudd A.B."/>
        </authorList>
    </citation>
    <scope>NUCLEOTIDE SEQUENCE</scope>
    <source>
        <strain evidence="13">Female2</strain>
        <tissue evidence="13">Blood</tissue>
    </source>
</reference>
<evidence type="ECO:0000256" key="10">
    <source>
        <dbReference type="ARBA" id="ARBA00023278"/>
    </source>
</evidence>
<keyword evidence="14" id="KW-1185">Reference proteome</keyword>
<accession>A0A8T2JVT5</accession>
<feature type="region of interest" description="Disordered" evidence="11">
    <location>
        <begin position="399"/>
        <end position="449"/>
    </location>
</feature>
<dbReference type="Pfam" id="PF11413">
    <property type="entry name" value="HIF-1"/>
    <property type="match status" value="1"/>
</dbReference>
<evidence type="ECO:0000256" key="1">
    <source>
        <dbReference type="ARBA" id="ARBA00004123"/>
    </source>
</evidence>
<dbReference type="FunFam" id="3.30.450.20:FF:000015">
    <property type="entry name" value="Hypoxia-inducible factor 1-alpha isoform 1"/>
    <property type="match status" value="1"/>
</dbReference>
<dbReference type="Pfam" id="PF08447">
    <property type="entry name" value="PAS_3"/>
    <property type="match status" value="1"/>
</dbReference>
<dbReference type="InterPro" id="IPR000014">
    <property type="entry name" value="PAS"/>
</dbReference>
<dbReference type="NCBIfam" id="TIGR00229">
    <property type="entry name" value="sensory_box"/>
    <property type="match status" value="1"/>
</dbReference>
<protein>
    <recommendedName>
        <fullName evidence="2">Hypoxia-inducible factor 1-alpha</fullName>
    </recommendedName>
</protein>
<evidence type="ECO:0000313" key="14">
    <source>
        <dbReference type="Proteomes" id="UP000812440"/>
    </source>
</evidence>
<dbReference type="EMBL" id="JAACNH010000003">
    <property type="protein sequence ID" value="KAG8449365.1"/>
    <property type="molecule type" value="Genomic_DNA"/>
</dbReference>
<feature type="domain" description="PAS" evidence="12">
    <location>
        <begin position="57"/>
        <end position="108"/>
    </location>
</feature>
<name>A0A8T2JVT5_9PIPI</name>
<dbReference type="InterPro" id="IPR021537">
    <property type="entry name" value="HIF_alpha-like"/>
</dbReference>
<dbReference type="Gene3D" id="3.30.450.20">
    <property type="entry name" value="PAS domain"/>
    <property type="match status" value="1"/>
</dbReference>
<dbReference type="PANTHER" id="PTHR23043">
    <property type="entry name" value="HYPOXIA-INDUCIBLE FACTOR 1 ALPHA"/>
    <property type="match status" value="1"/>
</dbReference>
<keyword evidence="9" id="KW-0539">Nucleus</keyword>
<keyword evidence="6" id="KW-0238">DNA-binding</keyword>
<evidence type="ECO:0000313" key="13">
    <source>
        <dbReference type="EMBL" id="KAG8449365.1"/>
    </source>
</evidence>
<evidence type="ECO:0000256" key="9">
    <source>
        <dbReference type="ARBA" id="ARBA00023242"/>
    </source>
</evidence>
<dbReference type="GO" id="GO:0000977">
    <property type="term" value="F:RNA polymerase II transcription regulatory region sequence-specific DNA binding"/>
    <property type="evidence" value="ECO:0007669"/>
    <property type="project" value="TreeGrafter"/>
</dbReference>
<dbReference type="GO" id="GO:0005634">
    <property type="term" value="C:nucleus"/>
    <property type="evidence" value="ECO:0007669"/>
    <property type="project" value="UniProtKB-SubCell"/>
</dbReference>
<dbReference type="InterPro" id="IPR001321">
    <property type="entry name" value="HIF-1_alpha"/>
</dbReference>
<dbReference type="CDD" id="cd00130">
    <property type="entry name" value="PAS"/>
    <property type="match status" value="1"/>
</dbReference>
<dbReference type="InterPro" id="IPR001610">
    <property type="entry name" value="PAC"/>
</dbReference>
<evidence type="ECO:0000256" key="4">
    <source>
        <dbReference type="ARBA" id="ARBA00022843"/>
    </source>
</evidence>
<dbReference type="SUPFAM" id="SSF55785">
    <property type="entry name" value="PYP-like sensor domain (PAS domain)"/>
    <property type="match status" value="1"/>
</dbReference>
<dbReference type="SMART" id="SM00086">
    <property type="entry name" value="PAC"/>
    <property type="match status" value="1"/>
</dbReference>
<evidence type="ECO:0000256" key="3">
    <source>
        <dbReference type="ARBA" id="ARBA00022737"/>
    </source>
</evidence>
<gene>
    <name evidence="13" type="ORF">GDO86_016133</name>
</gene>
<keyword evidence="8" id="KW-0804">Transcription</keyword>
<evidence type="ECO:0000256" key="5">
    <source>
        <dbReference type="ARBA" id="ARBA00023015"/>
    </source>
</evidence>
<dbReference type="PROSITE" id="PS50112">
    <property type="entry name" value="PAS"/>
    <property type="match status" value="1"/>
</dbReference>
<dbReference type="Proteomes" id="UP000812440">
    <property type="component" value="Chromosome 8_10"/>
</dbReference>
<evidence type="ECO:0000256" key="8">
    <source>
        <dbReference type="ARBA" id="ARBA00023163"/>
    </source>
</evidence>
<feature type="non-terminal residue" evidence="13">
    <location>
        <position position="449"/>
    </location>
</feature>
<evidence type="ECO:0000256" key="7">
    <source>
        <dbReference type="ARBA" id="ARBA00023159"/>
    </source>
</evidence>
<proteinExistence type="predicted"/>
<keyword evidence="10" id="KW-0379">Hydroxylation</keyword>
<evidence type="ECO:0000259" key="12">
    <source>
        <dbReference type="PROSITE" id="PS50112"/>
    </source>
</evidence>
<evidence type="ECO:0000256" key="11">
    <source>
        <dbReference type="SAM" id="MobiDB-lite"/>
    </source>
</evidence>
<sequence>VLHCTGHMRVYDNANSQNHCGYKKPPMTCMVVICEPIPHPSNIEFPLDSKTFLSRHSLDMKFSYCDERVTELVGYEPEELLGRSVYEYYHALDSDHLTKAHHNMFTKGQVTTGQYRMLAKQGGYVWVETQATVIYNSKNSQPQCIVCVNYVLSDIVEKNMILSLGQTQNILIPVESQEIKMPEIFTELNEETSADSLFDKMKQEPESLAELAPDAGDEIISLDFSSSDSDKSFEDVALYNDVMLPSTSKKLDSVPISPLPATEMPKPLRSNVDPALNREVPGTPPEYCFDVDNDISSEFKLDLVEKLFAIDTEPKAPFSSQETDLDLEMLAPYIPMDDDFQLRTFDQLSSLDSSCPQPLGSMSNLFQQSLSSSTSDFKPVADASINDLKTIIQSPVHMMTDSTSNPASPYNGNRSRTSSPVRTAKASTDKTEKSHPGSPCAPAPLNKRY</sequence>
<comment type="caution">
    <text evidence="13">The sequence shown here is derived from an EMBL/GenBank/DDBJ whole genome shotgun (WGS) entry which is preliminary data.</text>
</comment>
<dbReference type="PRINTS" id="PR01080">
    <property type="entry name" value="HYPOXIAIF1A"/>
</dbReference>
<keyword evidence="3" id="KW-0677">Repeat</keyword>
<dbReference type="GO" id="GO:0071456">
    <property type="term" value="P:cellular response to hypoxia"/>
    <property type="evidence" value="ECO:0007669"/>
    <property type="project" value="TreeGrafter"/>
</dbReference>
<dbReference type="GO" id="GO:0000981">
    <property type="term" value="F:DNA-binding transcription factor activity, RNA polymerase II-specific"/>
    <property type="evidence" value="ECO:0007669"/>
    <property type="project" value="TreeGrafter"/>
</dbReference>
<feature type="compositionally biased region" description="Polar residues" evidence="11">
    <location>
        <begin position="400"/>
        <end position="421"/>
    </location>
</feature>
<dbReference type="PANTHER" id="PTHR23043:SF7">
    <property type="entry name" value="HYPOXIA-INDUCIBLE FACTOR 1-ALPHA"/>
    <property type="match status" value="1"/>
</dbReference>
<organism evidence="13 14">
    <name type="scientific">Hymenochirus boettgeri</name>
    <name type="common">Congo dwarf clawed frog</name>
    <dbReference type="NCBI Taxonomy" id="247094"/>
    <lineage>
        <taxon>Eukaryota</taxon>
        <taxon>Metazoa</taxon>
        <taxon>Chordata</taxon>
        <taxon>Craniata</taxon>
        <taxon>Vertebrata</taxon>
        <taxon>Euteleostomi</taxon>
        <taxon>Amphibia</taxon>
        <taxon>Batrachia</taxon>
        <taxon>Anura</taxon>
        <taxon>Pipoidea</taxon>
        <taxon>Pipidae</taxon>
        <taxon>Pipinae</taxon>
        <taxon>Hymenochirus</taxon>
    </lineage>
</organism>
<comment type="subcellular location">
    <subcellularLocation>
        <location evidence="1">Nucleus</location>
    </subcellularLocation>
</comment>
<evidence type="ECO:0000256" key="2">
    <source>
        <dbReference type="ARBA" id="ARBA00014446"/>
    </source>
</evidence>
<evidence type="ECO:0000256" key="6">
    <source>
        <dbReference type="ARBA" id="ARBA00023125"/>
    </source>
</evidence>
<dbReference type="AlphaFoldDB" id="A0A8T2JVT5"/>
<dbReference type="InterPro" id="IPR013655">
    <property type="entry name" value="PAS_fold_3"/>
</dbReference>
<dbReference type="SMART" id="SM00091">
    <property type="entry name" value="PAS"/>
    <property type="match status" value="1"/>
</dbReference>
<dbReference type="InterPro" id="IPR035965">
    <property type="entry name" value="PAS-like_dom_sf"/>
</dbReference>
<keyword evidence="5" id="KW-0805">Transcription regulation</keyword>
<dbReference type="OrthoDB" id="6021714at2759"/>
<keyword evidence="7" id="KW-0010">Activator</keyword>
<keyword evidence="4" id="KW-0832">Ubl conjugation</keyword>